<comment type="catalytic activity">
    <reaction evidence="7">
        <text>L-threonyl-[protein] + ATP = O-phospho-L-threonyl-[protein] + ADP + H(+)</text>
        <dbReference type="Rhea" id="RHEA:46608"/>
        <dbReference type="Rhea" id="RHEA-COMP:11060"/>
        <dbReference type="Rhea" id="RHEA-COMP:11605"/>
        <dbReference type="ChEBI" id="CHEBI:15378"/>
        <dbReference type="ChEBI" id="CHEBI:30013"/>
        <dbReference type="ChEBI" id="CHEBI:30616"/>
        <dbReference type="ChEBI" id="CHEBI:61977"/>
        <dbReference type="ChEBI" id="CHEBI:456216"/>
        <dbReference type="EC" id="2.7.11.1"/>
    </reaction>
</comment>
<protein>
    <recommendedName>
        <fullName evidence="1">non-specific serine/threonine protein kinase</fullName>
        <ecNumber evidence="1">2.7.11.1</ecNumber>
    </recommendedName>
</protein>
<dbReference type="GO" id="GO:0004674">
    <property type="term" value="F:protein serine/threonine kinase activity"/>
    <property type="evidence" value="ECO:0007669"/>
    <property type="project" value="UniProtKB-KW"/>
</dbReference>
<dbReference type="Pfam" id="PF00069">
    <property type="entry name" value="Pkinase"/>
    <property type="match status" value="1"/>
</dbReference>
<evidence type="ECO:0000256" key="7">
    <source>
        <dbReference type="ARBA" id="ARBA00047899"/>
    </source>
</evidence>
<feature type="compositionally biased region" description="Polar residues" evidence="9">
    <location>
        <begin position="157"/>
        <end position="167"/>
    </location>
</feature>
<evidence type="ECO:0000259" key="10">
    <source>
        <dbReference type="PROSITE" id="PS50011"/>
    </source>
</evidence>
<dbReference type="EMBL" id="CAJVPZ010043397">
    <property type="protein sequence ID" value="CAG8765617.1"/>
    <property type="molecule type" value="Genomic_DNA"/>
</dbReference>
<dbReference type="AlphaFoldDB" id="A0A9N9J534"/>
<evidence type="ECO:0000313" key="11">
    <source>
        <dbReference type="EMBL" id="CAG8765617.1"/>
    </source>
</evidence>
<evidence type="ECO:0000256" key="9">
    <source>
        <dbReference type="SAM" id="MobiDB-lite"/>
    </source>
</evidence>
<gene>
    <name evidence="11" type="ORF">RFULGI_LOCUS14657</name>
</gene>
<dbReference type="GO" id="GO:0035556">
    <property type="term" value="P:intracellular signal transduction"/>
    <property type="evidence" value="ECO:0007669"/>
    <property type="project" value="TreeGrafter"/>
</dbReference>
<comment type="caution">
    <text evidence="11">The sequence shown here is derived from an EMBL/GenBank/DDBJ whole genome shotgun (WGS) entry which is preliminary data.</text>
</comment>
<keyword evidence="3" id="KW-0808">Transferase</keyword>
<proteinExistence type="predicted"/>
<evidence type="ECO:0000256" key="4">
    <source>
        <dbReference type="ARBA" id="ARBA00022741"/>
    </source>
</evidence>
<dbReference type="OrthoDB" id="347657at2759"/>
<keyword evidence="6" id="KW-0067">ATP-binding</keyword>
<organism evidence="11 12">
    <name type="scientific">Racocetra fulgida</name>
    <dbReference type="NCBI Taxonomy" id="60492"/>
    <lineage>
        <taxon>Eukaryota</taxon>
        <taxon>Fungi</taxon>
        <taxon>Fungi incertae sedis</taxon>
        <taxon>Mucoromycota</taxon>
        <taxon>Glomeromycotina</taxon>
        <taxon>Glomeromycetes</taxon>
        <taxon>Diversisporales</taxon>
        <taxon>Gigasporaceae</taxon>
        <taxon>Racocetra</taxon>
    </lineage>
</organism>
<feature type="domain" description="Protein kinase" evidence="10">
    <location>
        <begin position="1"/>
        <end position="113"/>
    </location>
</feature>
<accession>A0A9N9J534</accession>
<dbReference type="EC" id="2.7.11.1" evidence="1"/>
<keyword evidence="4" id="KW-0547">Nucleotide-binding</keyword>
<sequence>MHVKVTDFGTAKILESTEDGEDERANSFVGTAEYVSPELLKEKSACCIIYQLIAGRPPFKGNNEYLTFQRIVNLEYTFPEGFPPVAKDLVQKLLRLGSGGKAGVEKLKRHPFFEGVDWDNIWNTPAPRLLPYLPPNPQHNKEELRTSSKTYLRKLSNHSGDNNSSPVATGLKQNDPFRLE</sequence>
<dbReference type="PANTHER" id="PTHR24356">
    <property type="entry name" value="SERINE/THREONINE-PROTEIN KINASE"/>
    <property type="match status" value="1"/>
</dbReference>
<dbReference type="Gene3D" id="1.10.510.10">
    <property type="entry name" value="Transferase(Phosphotransferase) domain 1"/>
    <property type="match status" value="1"/>
</dbReference>
<evidence type="ECO:0000256" key="1">
    <source>
        <dbReference type="ARBA" id="ARBA00012513"/>
    </source>
</evidence>
<reference evidence="11" key="1">
    <citation type="submission" date="2021-06" db="EMBL/GenBank/DDBJ databases">
        <authorList>
            <person name="Kallberg Y."/>
            <person name="Tangrot J."/>
            <person name="Rosling A."/>
        </authorList>
    </citation>
    <scope>NUCLEOTIDE SEQUENCE</scope>
    <source>
        <strain evidence="11">IN212</strain>
    </source>
</reference>
<evidence type="ECO:0000256" key="3">
    <source>
        <dbReference type="ARBA" id="ARBA00022679"/>
    </source>
</evidence>
<keyword evidence="12" id="KW-1185">Reference proteome</keyword>
<dbReference type="Proteomes" id="UP000789396">
    <property type="component" value="Unassembled WGS sequence"/>
</dbReference>
<dbReference type="InterPro" id="IPR050236">
    <property type="entry name" value="Ser_Thr_kinase_AGC"/>
</dbReference>
<dbReference type="SUPFAM" id="SSF56112">
    <property type="entry name" value="Protein kinase-like (PK-like)"/>
    <property type="match status" value="1"/>
</dbReference>
<feature type="non-terminal residue" evidence="11">
    <location>
        <position position="1"/>
    </location>
</feature>
<keyword evidence="5" id="KW-0418">Kinase</keyword>
<comment type="catalytic activity">
    <reaction evidence="8">
        <text>L-seryl-[protein] + ATP = O-phospho-L-seryl-[protein] + ADP + H(+)</text>
        <dbReference type="Rhea" id="RHEA:17989"/>
        <dbReference type="Rhea" id="RHEA-COMP:9863"/>
        <dbReference type="Rhea" id="RHEA-COMP:11604"/>
        <dbReference type="ChEBI" id="CHEBI:15378"/>
        <dbReference type="ChEBI" id="CHEBI:29999"/>
        <dbReference type="ChEBI" id="CHEBI:30616"/>
        <dbReference type="ChEBI" id="CHEBI:83421"/>
        <dbReference type="ChEBI" id="CHEBI:456216"/>
        <dbReference type="EC" id="2.7.11.1"/>
    </reaction>
</comment>
<feature type="region of interest" description="Disordered" evidence="9">
    <location>
        <begin position="133"/>
        <end position="180"/>
    </location>
</feature>
<name>A0A9N9J534_9GLOM</name>
<evidence type="ECO:0000313" key="12">
    <source>
        <dbReference type="Proteomes" id="UP000789396"/>
    </source>
</evidence>
<evidence type="ECO:0000256" key="5">
    <source>
        <dbReference type="ARBA" id="ARBA00022777"/>
    </source>
</evidence>
<dbReference type="InterPro" id="IPR000719">
    <property type="entry name" value="Prot_kinase_dom"/>
</dbReference>
<evidence type="ECO:0000256" key="6">
    <source>
        <dbReference type="ARBA" id="ARBA00022840"/>
    </source>
</evidence>
<dbReference type="PROSITE" id="PS50011">
    <property type="entry name" value="PROTEIN_KINASE_DOM"/>
    <property type="match status" value="1"/>
</dbReference>
<dbReference type="GO" id="GO:0005524">
    <property type="term" value="F:ATP binding"/>
    <property type="evidence" value="ECO:0007669"/>
    <property type="project" value="UniProtKB-KW"/>
</dbReference>
<evidence type="ECO:0000256" key="2">
    <source>
        <dbReference type="ARBA" id="ARBA00022527"/>
    </source>
</evidence>
<keyword evidence="2" id="KW-0723">Serine/threonine-protein kinase</keyword>
<dbReference type="PANTHER" id="PTHR24356:SF163">
    <property type="entry name" value="3-PHOSPHOINOSITIDE-DEPENDENT PROTEIN KINASE 1-RELATED"/>
    <property type="match status" value="1"/>
</dbReference>
<evidence type="ECO:0000256" key="8">
    <source>
        <dbReference type="ARBA" id="ARBA00048679"/>
    </source>
</evidence>
<dbReference type="InterPro" id="IPR011009">
    <property type="entry name" value="Kinase-like_dom_sf"/>
</dbReference>